<dbReference type="CDD" id="cd03262">
    <property type="entry name" value="ABC_HisP_GlnQ"/>
    <property type="match status" value="1"/>
</dbReference>
<evidence type="ECO:0000313" key="13">
    <source>
        <dbReference type="EMBL" id="SQB64990.1"/>
    </source>
</evidence>
<organism evidence="13 14">
    <name type="scientific">Mobiluncus curtisii</name>
    <dbReference type="NCBI Taxonomy" id="2051"/>
    <lineage>
        <taxon>Bacteria</taxon>
        <taxon>Bacillati</taxon>
        <taxon>Actinomycetota</taxon>
        <taxon>Actinomycetes</taxon>
        <taxon>Actinomycetales</taxon>
        <taxon>Actinomycetaceae</taxon>
        <taxon>Mobiluncus</taxon>
    </lineage>
</organism>
<dbReference type="PANTHER" id="PTHR43166:SF9">
    <property type="entry name" value="GLUTAMATE_ASPARTATE IMPORT ATP-BINDING PROTEIN GLTL"/>
    <property type="match status" value="1"/>
</dbReference>
<evidence type="ECO:0000256" key="6">
    <source>
        <dbReference type="ARBA" id="ARBA00022840"/>
    </source>
</evidence>
<dbReference type="SUPFAM" id="SSF52540">
    <property type="entry name" value="P-loop containing nucleoside triphosphate hydrolases"/>
    <property type="match status" value="1"/>
</dbReference>
<evidence type="ECO:0000256" key="2">
    <source>
        <dbReference type="ARBA" id="ARBA00005417"/>
    </source>
</evidence>
<dbReference type="GO" id="GO:0005886">
    <property type="term" value="C:plasma membrane"/>
    <property type="evidence" value="ECO:0007669"/>
    <property type="project" value="UniProtKB-SubCell"/>
</dbReference>
<dbReference type="EMBL" id="JABCUI010000003">
    <property type="protein sequence ID" value="NMW87558.1"/>
    <property type="molecule type" value="Genomic_DNA"/>
</dbReference>
<dbReference type="InterPro" id="IPR050086">
    <property type="entry name" value="MetN_ABC_transporter-like"/>
</dbReference>
<evidence type="ECO:0000256" key="3">
    <source>
        <dbReference type="ARBA" id="ARBA00022448"/>
    </source>
</evidence>
<name>A0A2X3AU23_9ACTO</name>
<evidence type="ECO:0000256" key="7">
    <source>
        <dbReference type="ARBA" id="ARBA00022970"/>
    </source>
</evidence>
<evidence type="ECO:0000256" key="9">
    <source>
        <dbReference type="ARBA" id="ARBA00038850"/>
    </source>
</evidence>
<evidence type="ECO:0000313" key="12">
    <source>
        <dbReference type="EMBL" id="NMW87558.1"/>
    </source>
</evidence>
<dbReference type="PROSITE" id="PS50893">
    <property type="entry name" value="ABC_TRANSPORTER_2"/>
    <property type="match status" value="1"/>
</dbReference>
<keyword evidence="7" id="KW-0029">Amino-acid transport</keyword>
<dbReference type="PANTHER" id="PTHR43166">
    <property type="entry name" value="AMINO ACID IMPORT ATP-BINDING PROTEIN"/>
    <property type="match status" value="1"/>
</dbReference>
<dbReference type="InterPro" id="IPR030679">
    <property type="entry name" value="ABC_ATPase_HisP-typ"/>
</dbReference>
<dbReference type="Pfam" id="PF00005">
    <property type="entry name" value="ABC_tran"/>
    <property type="match status" value="1"/>
</dbReference>
<dbReference type="GO" id="GO:0015426">
    <property type="term" value="F:ATPase-coupled polar amino acid-transporter activity"/>
    <property type="evidence" value="ECO:0007669"/>
    <property type="project" value="UniProtKB-EC"/>
</dbReference>
<reference evidence="13 14" key="1">
    <citation type="submission" date="2018-06" db="EMBL/GenBank/DDBJ databases">
        <authorList>
            <consortium name="Pathogen Informatics"/>
            <person name="Doyle S."/>
        </authorList>
    </citation>
    <scope>NUCLEOTIDE SEQUENCE [LARGE SCALE GENOMIC DNA]</scope>
    <source>
        <strain evidence="13 14">NCTC11820</strain>
    </source>
</reference>
<proteinExistence type="inferred from homology"/>
<dbReference type="EC" id="7.4.2.1" evidence="9"/>
<evidence type="ECO:0000256" key="8">
    <source>
        <dbReference type="ARBA" id="ARBA00023136"/>
    </source>
</evidence>
<dbReference type="GO" id="GO:0016887">
    <property type="term" value="F:ATP hydrolysis activity"/>
    <property type="evidence" value="ECO:0007669"/>
    <property type="project" value="InterPro"/>
</dbReference>
<comment type="catalytic activity">
    <reaction evidence="10">
        <text>a polar amino acid(out) + ATP + H2O = a polar amino acid(in) + ADP + phosphate + H(+)</text>
        <dbReference type="Rhea" id="RHEA:14673"/>
        <dbReference type="ChEBI" id="CHEBI:15377"/>
        <dbReference type="ChEBI" id="CHEBI:15378"/>
        <dbReference type="ChEBI" id="CHEBI:30616"/>
        <dbReference type="ChEBI" id="CHEBI:43474"/>
        <dbReference type="ChEBI" id="CHEBI:62031"/>
        <dbReference type="ChEBI" id="CHEBI:456216"/>
        <dbReference type="EC" id="7.4.2.1"/>
    </reaction>
    <physiologicalReaction direction="left-to-right" evidence="10">
        <dbReference type="Rhea" id="RHEA:14674"/>
    </physiologicalReaction>
</comment>
<dbReference type="GO" id="GO:0005524">
    <property type="term" value="F:ATP binding"/>
    <property type="evidence" value="ECO:0007669"/>
    <property type="project" value="UniProtKB-KW"/>
</dbReference>
<dbReference type="PIRSF" id="PIRSF039085">
    <property type="entry name" value="ABC_ATPase_HisP"/>
    <property type="match status" value="1"/>
</dbReference>
<protein>
    <recommendedName>
        <fullName evidence="9">ABC-type polar-amino-acid transporter</fullName>
        <ecNumber evidence="9">7.4.2.1</ecNumber>
    </recommendedName>
</protein>
<dbReference type="Proteomes" id="UP000553981">
    <property type="component" value="Unassembled WGS sequence"/>
</dbReference>
<keyword evidence="8" id="KW-0472">Membrane</keyword>
<dbReference type="OMA" id="HKAYGQF"/>
<dbReference type="InterPro" id="IPR017871">
    <property type="entry name" value="ABC_transporter-like_CS"/>
</dbReference>
<dbReference type="Gene3D" id="3.40.50.300">
    <property type="entry name" value="P-loop containing nucleotide triphosphate hydrolases"/>
    <property type="match status" value="1"/>
</dbReference>
<dbReference type="SMART" id="SM00382">
    <property type="entry name" value="AAA"/>
    <property type="match status" value="1"/>
</dbReference>
<comment type="subcellular location">
    <subcellularLocation>
        <location evidence="1">Cell membrane</location>
        <topology evidence="1">Peripheral membrane protein</topology>
    </subcellularLocation>
</comment>
<keyword evidence="4" id="KW-1003">Cell membrane</keyword>
<keyword evidence="13" id="KW-0378">Hydrolase</keyword>
<evidence type="ECO:0000313" key="15">
    <source>
        <dbReference type="Proteomes" id="UP000553981"/>
    </source>
</evidence>
<reference evidence="12 15" key="2">
    <citation type="submission" date="2020-04" db="EMBL/GenBank/DDBJ databases">
        <title>Antimicrobial susceptibility and clonality of vaginal-derived multi-drug resistant Mobiluncus isolates in China.</title>
        <authorList>
            <person name="Zhang X."/>
        </authorList>
    </citation>
    <scope>NUCLEOTIDE SEQUENCE [LARGE SCALE GENOMIC DNA]</scope>
    <source>
        <strain evidence="12 15">19</strain>
    </source>
</reference>
<gene>
    <name evidence="13" type="primary">tcyC_3</name>
    <name evidence="12" type="ORF">HHJ67_07310</name>
    <name evidence="13" type="ORF">NCTC11820_01283</name>
</gene>
<keyword evidence="6 13" id="KW-0067">ATP-binding</keyword>
<feature type="domain" description="ABC transporter" evidence="11">
    <location>
        <begin position="15"/>
        <end position="249"/>
    </location>
</feature>
<dbReference type="Proteomes" id="UP000250245">
    <property type="component" value="Unassembled WGS sequence"/>
</dbReference>
<sequence>MSEVNTADNTSDEIITVRHLSKSFGTHEVLKDINFSVRPGDVASIIGASGSGKSTLLRCINLLETPTSGEILYHGTDILDHSMKKAKYRSKVGMVFQSFNLFNNMTVLKNCMIGQMKVLGRSREESREKALHYLDKVGMSPFLNAKPRQLSGGQKQRVAISRALAMDPEVLLFDEPTSALDPEMVGEVIAVMKQLAQEGMTMLVVTHEMAFARTVSKNVVFMADGVIAEQGAPEQLFQHPQRERTRDFLARYL</sequence>
<evidence type="ECO:0000256" key="10">
    <source>
        <dbReference type="ARBA" id="ARBA00047624"/>
    </source>
</evidence>
<evidence type="ECO:0000256" key="5">
    <source>
        <dbReference type="ARBA" id="ARBA00022741"/>
    </source>
</evidence>
<keyword evidence="3" id="KW-0813">Transport</keyword>
<dbReference type="AlphaFoldDB" id="A0A2X3AU23"/>
<evidence type="ECO:0000256" key="4">
    <source>
        <dbReference type="ARBA" id="ARBA00022475"/>
    </source>
</evidence>
<dbReference type="InterPro" id="IPR027417">
    <property type="entry name" value="P-loop_NTPase"/>
</dbReference>
<comment type="similarity">
    <text evidence="2">Belongs to the ABC transporter superfamily.</text>
</comment>
<dbReference type="FunFam" id="3.40.50.300:FF:000020">
    <property type="entry name" value="Amino acid ABC transporter ATP-binding component"/>
    <property type="match status" value="1"/>
</dbReference>
<dbReference type="InterPro" id="IPR003593">
    <property type="entry name" value="AAA+_ATPase"/>
</dbReference>
<evidence type="ECO:0000313" key="14">
    <source>
        <dbReference type="Proteomes" id="UP000250245"/>
    </source>
</evidence>
<evidence type="ECO:0000256" key="1">
    <source>
        <dbReference type="ARBA" id="ARBA00004202"/>
    </source>
</evidence>
<dbReference type="GeneID" id="55565426"/>
<dbReference type="EMBL" id="UASJ01000001">
    <property type="protein sequence ID" value="SQB64990.1"/>
    <property type="molecule type" value="Genomic_DNA"/>
</dbReference>
<evidence type="ECO:0000259" key="11">
    <source>
        <dbReference type="PROSITE" id="PS50893"/>
    </source>
</evidence>
<accession>A0A2X3AU23</accession>
<dbReference type="PROSITE" id="PS00211">
    <property type="entry name" value="ABC_TRANSPORTER_1"/>
    <property type="match status" value="1"/>
</dbReference>
<dbReference type="InterPro" id="IPR003439">
    <property type="entry name" value="ABC_transporter-like_ATP-bd"/>
</dbReference>
<dbReference type="RefSeq" id="WP_013189297.1">
    <property type="nucleotide sequence ID" value="NZ_CAMYEK010000012.1"/>
</dbReference>
<keyword evidence="5" id="KW-0547">Nucleotide-binding</keyword>